<dbReference type="InterPro" id="IPR052299">
    <property type="entry name" value="CEP76"/>
</dbReference>
<dbReference type="PANTHER" id="PTHR46436">
    <property type="entry name" value="CENTROSOMAL PROTEIN OF 76 KDA"/>
    <property type="match status" value="1"/>
</dbReference>
<dbReference type="CDD" id="cd00030">
    <property type="entry name" value="C2"/>
    <property type="match status" value="1"/>
</dbReference>
<feature type="compositionally biased region" description="Low complexity" evidence="2">
    <location>
        <begin position="1478"/>
        <end position="1513"/>
    </location>
</feature>
<feature type="region of interest" description="Disordered" evidence="2">
    <location>
        <begin position="1408"/>
        <end position="1532"/>
    </location>
</feature>
<keyword evidence="1" id="KW-0175">Coiled coil</keyword>
<comment type="caution">
    <text evidence="4">The sequence shown here is derived from an EMBL/GenBank/DDBJ whole genome shotgun (WGS) entry which is preliminary data.</text>
</comment>
<dbReference type="Pfam" id="PF24656">
    <property type="entry name" value="CEPT76_peptidase"/>
    <property type="match status" value="1"/>
</dbReference>
<dbReference type="InterPro" id="IPR000008">
    <property type="entry name" value="C2_dom"/>
</dbReference>
<dbReference type="PROSITE" id="PS50004">
    <property type="entry name" value="C2"/>
    <property type="match status" value="1"/>
</dbReference>
<dbReference type="Pfam" id="PF00168">
    <property type="entry name" value="C2"/>
    <property type="match status" value="1"/>
</dbReference>
<feature type="compositionally biased region" description="Basic residues" evidence="2">
    <location>
        <begin position="1269"/>
        <end position="1289"/>
    </location>
</feature>
<name>A0A1D3D8D9_9EIME</name>
<gene>
    <name evidence="4" type="ORF">cyc_01807</name>
</gene>
<sequence>MLAGLKDMIPGQQKPPPASQTPAAGPPGGGAPPEQQEALNPEVGDTPVPEGEEPLDAAEVEKMLFDEYLGAAEYTYEEFLEALQQPLEEKGETEDEKKHWQHPRRWKVVLWNLSILNYMSDQLAVFVEIEFGGSREECKVLRGDSTRIYAKGEDKNYLRTSVVNNVNDKAPVDLQFRQSFEYRGSYLDLEREKLKIKVWEYKTWTLNNLEAVFEEPLLSFATGETHVERDLYKFVKGRRSRRCRITCQLYFQELYDFELAFIKWRLSRLCSSAILQHRVFNRGGAPSGIHSRGITRASLAGSMEGAPRKGISGAASVILAARKSVASHMVSRLTSRPIRNLLPKESTMRTLESGAEETQDAYTNLLLQHMQTLVLADQDVEGEVILSLDPLDSATGRGVQKTEKPDPRLRISLMHSSTLNSGVKLVTTEQEATNAPFWDNMGEVYFRGTLRDLDTTYLEVIVEDMSASTSFRQIGYGQLPLRGVVGYPSLQMELGPPNWVVLQAKVEGWGDQLKEWQFGWLEGRVMIAHTPRYRQVGEVYEVDANRVYLIVKVISIDQIITADNRSSVDSYVEVSFDGTSRRTRLFRNSLNPVWEDEVTVPLRFASTRDISYSEIQKKGKVYLDVWGVGPNYVDHLGGCTFYLHDIFFNEKNQKKSHVTKERIILETNLKTKYETRVYTGGKRLSFIHKDDRPSNLTFEAWTCPDLLEASGLDRLPKSERFDTKNNMPRALAERYDQLKAIFQSVADTKMLLSPEAVVGPPRFFDLERLDQRKEFQFLPSLLAPIKPPLGVDSLAAVFHYVRCVPFVIKRQALTFSPDFTMQLNAGDPLDHCLLMTSLLLGLPAHAFVCIGTLHDKHMHAWVATFHWDEDKEAGHVKLWETASGVVYVLKTRFQDNKVAQAVITDPESGMISVASNQRRHRLLLVSPELAEDTSSTENGSLDHMRSDEKRREMELEIGEPRGDRERCISTRYWYQFCPGAFLITPCFIPKGFGTKISELQFEKAANELLEKVMADLTAFRASRNLNTKWNRDEVLEAFLQTSTYPGPRAFDSYCPLPRSMWIYRNVMMPSSMRVQPGLELLHQANTAREEDFQLAKLKLEDWRKALYSKVPNSYRVRGAPLHYNTMDCKSISDSMIRQVEFLESRDRSASFAMAACLYNLPGELCSTYIYLLLCQKVTERERRKILAAKEQVTHHQQLSSRWLYDFSVWCIEDKSRSGDLDENDNRDPGADQNGHNDDPSPAAEEDQDPLNEDAAQEENNMDGAVLMGGKKKKKRKKGQNKTPKVKKRPPNLSPESEVAYFEIHRNYYDEDEAPDFKALMQDLEDSGRYYEKRLVFAIHPDTSLDKTIAGEKEPVDGEEEISQPAGALSPAFLMDALKELTGQMIANNEVFSEITGGEAKFVWEGHGTRPFCKEGQGGAAQSNEPEEAPDDGTSAALNPKKEPEKLKKKKKKKKPAEEEIGAPTEEEPAGPTDSPIQAATALAAPAAIAEAATAAAGADQAFSRSSGSSESSEPLPPPPPPQAERRLRERLHELEQLRDQLHQETTIETDSESLSISLSSTPYFSTLKGNNAELQYISSGDEGTYSDSEAENEINTKLMEQLNKLDEEKQNMDNLLATIQQTGQQLADAGKPLHRTELELSASVISCSSSTRSFSTFLPSPPPFLPRPAVSKLPQPPAADDYDNSSHPVEASHEGSAYMKSVYAPLLQQRDQIPWWLGRKLYRKRKPSPSTERDTPREKCSLRGNTERETPQSAFEGRREPFQEPIQSTEDAAAVLRSQQESLRTQVRQQEQFLQHQQLYLQNEKKWTHVKRAYTAKPPGFAYKRLKETMNVEKTRDGWGSPDLMKGFICTSSSDSGESEY</sequence>
<dbReference type="VEuPathDB" id="ToxoDB:cyc_01807"/>
<feature type="compositionally biased region" description="Basic and acidic residues" evidence="2">
    <location>
        <begin position="1217"/>
        <end position="1238"/>
    </location>
</feature>
<feature type="compositionally biased region" description="Basic and acidic residues" evidence="2">
    <location>
        <begin position="1731"/>
        <end position="1762"/>
    </location>
</feature>
<feature type="coiled-coil region" evidence="1">
    <location>
        <begin position="1588"/>
        <end position="1625"/>
    </location>
</feature>
<feature type="domain" description="C2" evidence="3">
    <location>
        <begin position="530"/>
        <end position="657"/>
    </location>
</feature>
<evidence type="ECO:0000256" key="2">
    <source>
        <dbReference type="SAM" id="MobiDB-lite"/>
    </source>
</evidence>
<accession>A0A1D3D8D9</accession>
<dbReference type="PANTHER" id="PTHR46436:SF2">
    <property type="entry name" value="CHROMOSOME UNDETERMINED SCAFFOLD_119, WHOLE GENOME SHOTGUN SEQUENCE"/>
    <property type="match status" value="1"/>
</dbReference>
<feature type="region of interest" description="Disordered" evidence="2">
    <location>
        <begin position="1"/>
        <end position="56"/>
    </location>
</feature>
<dbReference type="InParanoid" id="A0A1D3D8D9"/>
<dbReference type="SMART" id="SM00239">
    <property type="entry name" value="C2"/>
    <property type="match status" value="2"/>
</dbReference>
<dbReference type="Proteomes" id="UP000095192">
    <property type="component" value="Unassembled WGS sequence"/>
</dbReference>
<dbReference type="InterPro" id="IPR035892">
    <property type="entry name" value="C2_domain_sf"/>
</dbReference>
<keyword evidence="5" id="KW-1185">Reference proteome</keyword>
<feature type="compositionally biased region" description="Acidic residues" evidence="2">
    <location>
        <begin position="1458"/>
        <end position="1468"/>
    </location>
</feature>
<dbReference type="EMBL" id="JROU02000300">
    <property type="protein sequence ID" value="OEH79719.1"/>
    <property type="molecule type" value="Genomic_DNA"/>
</dbReference>
<feature type="compositionally biased region" description="Basic and acidic residues" evidence="2">
    <location>
        <begin position="1523"/>
        <end position="1532"/>
    </location>
</feature>
<proteinExistence type="predicted"/>
<evidence type="ECO:0000313" key="5">
    <source>
        <dbReference type="Proteomes" id="UP000095192"/>
    </source>
</evidence>
<evidence type="ECO:0000313" key="4">
    <source>
        <dbReference type="EMBL" id="OEH79719.1"/>
    </source>
</evidence>
<reference evidence="4 5" key="1">
    <citation type="journal article" date="2016" name="BMC Genomics">
        <title>Comparative genomics reveals Cyclospora cayetanensis possesses coccidia-like metabolism and invasion components but unique surface antigens.</title>
        <authorList>
            <person name="Liu S."/>
            <person name="Wang L."/>
            <person name="Zheng H."/>
            <person name="Xu Z."/>
            <person name="Roellig D.M."/>
            <person name="Li N."/>
            <person name="Frace M.A."/>
            <person name="Tang K."/>
            <person name="Arrowood M.J."/>
            <person name="Moss D.M."/>
            <person name="Zhang L."/>
            <person name="Feng Y."/>
            <person name="Xiao L."/>
        </authorList>
    </citation>
    <scope>NUCLEOTIDE SEQUENCE [LARGE SCALE GENOMIC DNA]</scope>
    <source>
        <strain evidence="4 5">CHN_HEN01</strain>
    </source>
</reference>
<feature type="region of interest" description="Disordered" evidence="2">
    <location>
        <begin position="930"/>
        <end position="951"/>
    </location>
</feature>
<feature type="compositionally biased region" description="Acidic residues" evidence="2">
    <location>
        <begin position="1243"/>
        <end position="1260"/>
    </location>
</feature>
<organism evidence="4 5">
    <name type="scientific">Cyclospora cayetanensis</name>
    <dbReference type="NCBI Taxonomy" id="88456"/>
    <lineage>
        <taxon>Eukaryota</taxon>
        <taxon>Sar</taxon>
        <taxon>Alveolata</taxon>
        <taxon>Apicomplexa</taxon>
        <taxon>Conoidasida</taxon>
        <taxon>Coccidia</taxon>
        <taxon>Eucoccidiorida</taxon>
        <taxon>Eimeriorina</taxon>
        <taxon>Eimeriidae</taxon>
        <taxon>Cyclospora</taxon>
    </lineage>
</organism>
<feature type="region of interest" description="Disordered" evidence="2">
    <location>
        <begin position="1659"/>
        <end position="1693"/>
    </location>
</feature>
<feature type="region of interest" description="Disordered" evidence="2">
    <location>
        <begin position="1725"/>
        <end position="1770"/>
    </location>
</feature>
<dbReference type="SUPFAM" id="SSF49562">
    <property type="entry name" value="C2 domain (Calcium/lipid-binding domain, CaLB)"/>
    <property type="match status" value="1"/>
</dbReference>
<evidence type="ECO:0000256" key="1">
    <source>
        <dbReference type="SAM" id="Coils"/>
    </source>
</evidence>
<dbReference type="InterPro" id="IPR056290">
    <property type="entry name" value="CEPT76/DRC7_peptidase-like_dom"/>
</dbReference>
<dbReference type="Gene3D" id="2.60.40.150">
    <property type="entry name" value="C2 domain"/>
    <property type="match status" value="1"/>
</dbReference>
<evidence type="ECO:0000259" key="3">
    <source>
        <dbReference type="PROSITE" id="PS50004"/>
    </source>
</evidence>
<feature type="compositionally biased region" description="Basic and acidic residues" evidence="2">
    <location>
        <begin position="940"/>
        <end position="951"/>
    </location>
</feature>
<feature type="region of interest" description="Disordered" evidence="2">
    <location>
        <begin position="1217"/>
        <end position="1297"/>
    </location>
</feature>
<protein>
    <submittedName>
        <fullName evidence="4">C2 domain-containing protein</fullName>
    </submittedName>
</protein>